<dbReference type="PANTHER" id="PTHR43687">
    <property type="entry name" value="ADENYLYLSULFATE REDUCTASE, BETA SUBUNIT"/>
    <property type="match status" value="1"/>
</dbReference>
<dbReference type="OrthoDB" id="5583at2157"/>
<feature type="domain" description="4Fe-4S ferredoxin-type" evidence="5">
    <location>
        <begin position="1"/>
        <end position="30"/>
    </location>
</feature>
<keyword evidence="3" id="KW-0408">Iron</keyword>
<evidence type="ECO:0000313" key="7">
    <source>
        <dbReference type="Proteomes" id="UP000010866"/>
    </source>
</evidence>
<evidence type="ECO:0000256" key="4">
    <source>
        <dbReference type="ARBA" id="ARBA00023014"/>
    </source>
</evidence>
<keyword evidence="1" id="KW-0004">4Fe-4S</keyword>
<dbReference type="HOGENOM" id="CLU_139698_5_6_2"/>
<keyword evidence="4" id="KW-0411">Iron-sulfur</keyword>
<dbReference type="InterPro" id="IPR017896">
    <property type="entry name" value="4Fe4S_Fe-S-bd"/>
</dbReference>
<evidence type="ECO:0000313" key="6">
    <source>
        <dbReference type="EMBL" id="AGB49770.1"/>
    </source>
</evidence>
<protein>
    <submittedName>
        <fullName evidence="6">Dissimilatory sulfite reductase (Desulfoviridin), alpha/beta subunit</fullName>
    </submittedName>
</protein>
<dbReference type="GO" id="GO:0016491">
    <property type="term" value="F:oxidoreductase activity"/>
    <property type="evidence" value="ECO:0007669"/>
    <property type="project" value="UniProtKB-ARBA"/>
</dbReference>
<dbReference type="Proteomes" id="UP000010866">
    <property type="component" value="Chromosome"/>
</dbReference>
<gene>
    <name evidence="6" type="ordered locus">Metho_1572</name>
</gene>
<keyword evidence="7" id="KW-1185">Reference proteome</keyword>
<dbReference type="STRING" id="867904.Metho_1572"/>
<dbReference type="EMBL" id="CP003362">
    <property type="protein sequence ID" value="AGB49770.1"/>
    <property type="molecule type" value="Genomic_DNA"/>
</dbReference>
<keyword evidence="2" id="KW-0479">Metal-binding</keyword>
<dbReference type="GO" id="GO:0051539">
    <property type="term" value="F:4 iron, 4 sulfur cluster binding"/>
    <property type="evidence" value="ECO:0007669"/>
    <property type="project" value="UniProtKB-KW"/>
</dbReference>
<dbReference type="SUPFAM" id="SSF54862">
    <property type="entry name" value="4Fe-4S ferredoxins"/>
    <property type="match status" value="1"/>
</dbReference>
<dbReference type="AlphaFoldDB" id="L0KYL2"/>
<evidence type="ECO:0000256" key="1">
    <source>
        <dbReference type="ARBA" id="ARBA00022485"/>
    </source>
</evidence>
<dbReference type="KEGG" id="mhz:Metho_1572"/>
<accession>L0KYL2</accession>
<name>L0KYL2_METHD</name>
<reference evidence="7" key="1">
    <citation type="submission" date="2012-02" db="EMBL/GenBank/DDBJ databases">
        <title>Complete sequence of chromosome of Methanomethylovorans hollandica DSM 15978.</title>
        <authorList>
            <person name="Lucas S."/>
            <person name="Copeland A."/>
            <person name="Lapidus A."/>
            <person name="Glavina del Rio T."/>
            <person name="Dalin E."/>
            <person name="Tice H."/>
            <person name="Bruce D."/>
            <person name="Goodwin L."/>
            <person name="Pitluck S."/>
            <person name="Peters L."/>
            <person name="Mikhailova N."/>
            <person name="Held B."/>
            <person name="Kyrpides N."/>
            <person name="Mavromatis K."/>
            <person name="Ivanova N."/>
            <person name="Brettin T."/>
            <person name="Detter J.C."/>
            <person name="Han C."/>
            <person name="Larimer F."/>
            <person name="Land M."/>
            <person name="Hauser L."/>
            <person name="Markowitz V."/>
            <person name="Cheng J.-F."/>
            <person name="Hugenholtz P."/>
            <person name="Woyke T."/>
            <person name="Wu D."/>
            <person name="Spring S."/>
            <person name="Schroeder M."/>
            <person name="Brambilla E."/>
            <person name="Klenk H.-P."/>
            <person name="Eisen J.A."/>
        </authorList>
    </citation>
    <scope>NUCLEOTIDE SEQUENCE [LARGE SCALE GENOMIC DNA]</scope>
    <source>
        <strain evidence="7">DSM 15978 / NBRC 107637 / DMS1</strain>
    </source>
</reference>
<sequence>MVVIVDRNLCTGCGQCIDTCPVEALSLGSDDIVVADADSCVDCGQCIDVCPVEALSLD</sequence>
<dbReference type="GeneID" id="32188831"/>
<dbReference type="PROSITE" id="PS00198">
    <property type="entry name" value="4FE4S_FER_1"/>
    <property type="match status" value="1"/>
</dbReference>
<dbReference type="PROSITE" id="PS51379">
    <property type="entry name" value="4FE4S_FER_2"/>
    <property type="match status" value="2"/>
</dbReference>
<feature type="domain" description="4Fe-4S ferredoxin-type" evidence="5">
    <location>
        <begin position="31"/>
        <end position="58"/>
    </location>
</feature>
<dbReference type="InterPro" id="IPR050572">
    <property type="entry name" value="Fe-S_Ferredoxin"/>
</dbReference>
<proteinExistence type="predicted"/>
<evidence type="ECO:0000256" key="3">
    <source>
        <dbReference type="ARBA" id="ARBA00023004"/>
    </source>
</evidence>
<evidence type="ECO:0000256" key="2">
    <source>
        <dbReference type="ARBA" id="ARBA00022723"/>
    </source>
</evidence>
<dbReference type="RefSeq" id="WP_015324935.1">
    <property type="nucleotide sequence ID" value="NC_019977.1"/>
</dbReference>
<dbReference type="InterPro" id="IPR017900">
    <property type="entry name" value="4Fe4S_Fe_S_CS"/>
</dbReference>
<dbReference type="Gene3D" id="3.30.70.20">
    <property type="match status" value="2"/>
</dbReference>
<dbReference type="GO" id="GO:0046872">
    <property type="term" value="F:metal ion binding"/>
    <property type="evidence" value="ECO:0007669"/>
    <property type="project" value="UniProtKB-KW"/>
</dbReference>
<evidence type="ECO:0000259" key="5">
    <source>
        <dbReference type="PROSITE" id="PS51379"/>
    </source>
</evidence>
<dbReference type="PANTHER" id="PTHR43687:SF5">
    <property type="entry name" value="4FE-4S FERREDOXIN-TYPE DOMAIN-CONTAINING PROTEIN"/>
    <property type="match status" value="1"/>
</dbReference>
<dbReference type="Pfam" id="PF12838">
    <property type="entry name" value="Fer4_7"/>
    <property type="match status" value="1"/>
</dbReference>
<organism evidence="6 7">
    <name type="scientific">Methanomethylovorans hollandica (strain DSM 15978 / NBRC 107637 / DMS1)</name>
    <dbReference type="NCBI Taxonomy" id="867904"/>
    <lineage>
        <taxon>Archaea</taxon>
        <taxon>Methanobacteriati</taxon>
        <taxon>Methanobacteriota</taxon>
        <taxon>Stenosarchaea group</taxon>
        <taxon>Methanomicrobia</taxon>
        <taxon>Methanosarcinales</taxon>
        <taxon>Methanosarcinaceae</taxon>
        <taxon>Methanomethylovorans</taxon>
    </lineage>
</organism>